<dbReference type="RefSeq" id="WP_096333951.1">
    <property type="nucleotide sequence ID" value="NZ_FOMX01000050.1"/>
</dbReference>
<evidence type="ECO:0000313" key="1">
    <source>
        <dbReference type="EMBL" id="SFF34354.1"/>
    </source>
</evidence>
<dbReference type="STRING" id="54.SAMN02745121_08271"/>
<dbReference type="EMBL" id="FOMX01000050">
    <property type="protein sequence ID" value="SFF34354.1"/>
    <property type="molecule type" value="Genomic_DNA"/>
</dbReference>
<evidence type="ECO:0000313" key="2">
    <source>
        <dbReference type="Proteomes" id="UP000199400"/>
    </source>
</evidence>
<dbReference type="InterPro" id="IPR058084">
    <property type="entry name" value="Slr1658-like"/>
</dbReference>
<protein>
    <recommendedName>
        <fullName evidence="3">ATP-binding protein</fullName>
    </recommendedName>
</protein>
<dbReference type="SUPFAM" id="SSF55874">
    <property type="entry name" value="ATPase domain of HSP90 chaperone/DNA topoisomerase II/histidine kinase"/>
    <property type="match status" value="1"/>
</dbReference>
<gene>
    <name evidence="1" type="ORF">SAMN02745121_08271</name>
</gene>
<evidence type="ECO:0008006" key="3">
    <source>
        <dbReference type="Google" id="ProtNLM"/>
    </source>
</evidence>
<dbReference type="OrthoDB" id="5488639at2"/>
<accession>A0A1I2HWD6</accession>
<sequence length="187" mass="20107">MDGIIGEYREPTDAGPRVTLVFYPGAFPVKWNQCSVAAEFFAEYFADVGEGGLTEEAERRDFVGSVGYVLNELIENAVKFCAGGTVVIDAGVDAGEFVMVVSNQVCADAVDGLRVKFAELLDGDPAELLMQRVEENAANPDLTTSGLGFLTMLSDYKARLGWRFDPAPGNPDNALLKTAARLQVKSS</sequence>
<proteinExistence type="predicted"/>
<dbReference type="Proteomes" id="UP000199400">
    <property type="component" value="Unassembled WGS sequence"/>
</dbReference>
<keyword evidence="2" id="KW-1185">Reference proteome</keyword>
<dbReference type="AlphaFoldDB" id="A0A1I2HWD6"/>
<name>A0A1I2HWD6_9BACT</name>
<dbReference type="NCBIfam" id="NF047703">
    <property type="entry name" value="slr1658_superfam"/>
    <property type="match status" value="1"/>
</dbReference>
<reference evidence="2" key="1">
    <citation type="submission" date="2016-10" db="EMBL/GenBank/DDBJ databases">
        <authorList>
            <person name="Varghese N."/>
            <person name="Submissions S."/>
        </authorList>
    </citation>
    <scope>NUCLEOTIDE SEQUENCE [LARGE SCALE GENOMIC DNA]</scope>
    <source>
        <strain evidence="2">ATCC 25963</strain>
    </source>
</reference>
<organism evidence="1 2">
    <name type="scientific">Nannocystis exedens</name>
    <dbReference type="NCBI Taxonomy" id="54"/>
    <lineage>
        <taxon>Bacteria</taxon>
        <taxon>Pseudomonadati</taxon>
        <taxon>Myxococcota</taxon>
        <taxon>Polyangia</taxon>
        <taxon>Nannocystales</taxon>
        <taxon>Nannocystaceae</taxon>
        <taxon>Nannocystis</taxon>
    </lineage>
</organism>
<dbReference type="InterPro" id="IPR036890">
    <property type="entry name" value="HATPase_C_sf"/>
</dbReference>